<gene>
    <name evidence="1" type="ORF">KQX54_021038</name>
</gene>
<dbReference type="EMBL" id="JAHXZJ010000001">
    <property type="protein sequence ID" value="KAH0568478.1"/>
    <property type="molecule type" value="Genomic_DNA"/>
</dbReference>
<keyword evidence="2" id="KW-1185">Reference proteome</keyword>
<evidence type="ECO:0000313" key="2">
    <source>
        <dbReference type="Proteomes" id="UP000826195"/>
    </source>
</evidence>
<evidence type="ECO:0000313" key="1">
    <source>
        <dbReference type="EMBL" id="KAH0568478.1"/>
    </source>
</evidence>
<dbReference type="Proteomes" id="UP000826195">
    <property type="component" value="Unassembled WGS sequence"/>
</dbReference>
<reference evidence="1 2" key="1">
    <citation type="journal article" date="2021" name="J. Hered.">
        <title>A chromosome-level genome assembly of the parasitoid wasp, Cotesia glomerata (Hymenoptera: Braconidae).</title>
        <authorList>
            <person name="Pinto B.J."/>
            <person name="Weis J.J."/>
            <person name="Gamble T."/>
            <person name="Ode P.J."/>
            <person name="Paul R."/>
            <person name="Zaspel J.M."/>
        </authorList>
    </citation>
    <scope>NUCLEOTIDE SEQUENCE [LARGE SCALE GENOMIC DNA]</scope>
    <source>
        <strain evidence="1">CgM1</strain>
    </source>
</reference>
<accession>A0AAV7J994</accession>
<organism evidence="1 2">
    <name type="scientific">Cotesia glomerata</name>
    <name type="common">Lepidopteran parasitic wasp</name>
    <name type="synonym">Apanteles glomeratus</name>
    <dbReference type="NCBI Taxonomy" id="32391"/>
    <lineage>
        <taxon>Eukaryota</taxon>
        <taxon>Metazoa</taxon>
        <taxon>Ecdysozoa</taxon>
        <taxon>Arthropoda</taxon>
        <taxon>Hexapoda</taxon>
        <taxon>Insecta</taxon>
        <taxon>Pterygota</taxon>
        <taxon>Neoptera</taxon>
        <taxon>Endopterygota</taxon>
        <taxon>Hymenoptera</taxon>
        <taxon>Apocrita</taxon>
        <taxon>Ichneumonoidea</taxon>
        <taxon>Braconidae</taxon>
        <taxon>Microgastrinae</taxon>
        <taxon>Cotesia</taxon>
    </lineage>
</organism>
<name>A0AAV7J994_COTGL</name>
<dbReference type="AlphaFoldDB" id="A0AAV7J994"/>
<sequence>MYNTTPIQEAPPKMYTFFLPSRPFGAEVTPGSGRSMSDDNDAYLINLTEMVSLIAEEFANRKPNDSGNLPLSLSQSFRDIDLAVEVVGCRWIATTPQANPVNGED</sequence>
<comment type="caution">
    <text evidence="1">The sequence shown here is derived from an EMBL/GenBank/DDBJ whole genome shotgun (WGS) entry which is preliminary data.</text>
</comment>
<proteinExistence type="predicted"/>
<protein>
    <submittedName>
        <fullName evidence="1">Uncharacterized protein</fullName>
    </submittedName>
</protein>